<dbReference type="RefSeq" id="WP_050118160.1">
    <property type="nucleotide sequence ID" value="NZ_CAWMAB010000001.1"/>
</dbReference>
<accession>A0A0T9KIJ8</accession>
<keyword evidence="3 4" id="KW-0732">Signal</keyword>
<dbReference type="GO" id="GO:0030246">
    <property type="term" value="F:carbohydrate binding"/>
    <property type="evidence" value="ECO:0007669"/>
    <property type="project" value="UniProtKB-ARBA"/>
</dbReference>
<dbReference type="GO" id="GO:0030313">
    <property type="term" value="C:cell envelope"/>
    <property type="evidence" value="ECO:0007669"/>
    <property type="project" value="UniProtKB-SubCell"/>
</dbReference>
<evidence type="ECO:0000313" key="7">
    <source>
        <dbReference type="Proteomes" id="UP000045824"/>
    </source>
</evidence>
<dbReference type="Proteomes" id="UP000045824">
    <property type="component" value="Unassembled WGS sequence"/>
</dbReference>
<evidence type="ECO:0000313" key="6">
    <source>
        <dbReference type="EMBL" id="CNE03620.1"/>
    </source>
</evidence>
<feature type="domain" description="Periplasmic binding protein" evidence="5">
    <location>
        <begin position="56"/>
        <end position="294"/>
    </location>
</feature>
<feature type="signal peptide" evidence="4">
    <location>
        <begin position="1"/>
        <end position="21"/>
    </location>
</feature>
<proteinExistence type="inferred from homology"/>
<evidence type="ECO:0000259" key="5">
    <source>
        <dbReference type="Pfam" id="PF13407"/>
    </source>
</evidence>
<feature type="chain" id="PRO_5006691986" evidence="4">
    <location>
        <begin position="22"/>
        <end position="332"/>
    </location>
</feature>
<dbReference type="PANTHER" id="PTHR46847">
    <property type="entry name" value="D-ALLOSE-BINDING PERIPLASMIC PROTEIN-RELATED"/>
    <property type="match status" value="1"/>
</dbReference>
<dbReference type="SUPFAM" id="SSF53822">
    <property type="entry name" value="Periplasmic binding protein-like I"/>
    <property type="match status" value="1"/>
</dbReference>
<dbReference type="AlphaFoldDB" id="A0A0T9KIJ8"/>
<dbReference type="Gene3D" id="3.40.50.2300">
    <property type="match status" value="2"/>
</dbReference>
<dbReference type="Pfam" id="PF13407">
    <property type="entry name" value="Peripla_BP_4"/>
    <property type="match status" value="1"/>
</dbReference>
<dbReference type="EMBL" id="CPYI01000001">
    <property type="protein sequence ID" value="CNE03620.1"/>
    <property type="molecule type" value="Genomic_DNA"/>
</dbReference>
<gene>
    <name evidence="6" type="primary">alsB_1</name>
    <name evidence="6" type="ORF">ERS008491_00247</name>
</gene>
<protein>
    <submittedName>
        <fullName evidence="6">Solute-binding periplasmic protein of ABC transporter</fullName>
    </submittedName>
</protein>
<name>A0A0T9KIJ8_YERKR</name>
<dbReference type="InterPro" id="IPR028082">
    <property type="entry name" value="Peripla_BP_I"/>
</dbReference>
<comment type="subcellular location">
    <subcellularLocation>
        <location evidence="1">Cell envelope</location>
    </subcellularLocation>
</comment>
<evidence type="ECO:0000256" key="4">
    <source>
        <dbReference type="SAM" id="SignalP"/>
    </source>
</evidence>
<comment type="similarity">
    <text evidence="2">Belongs to the bacterial solute-binding protein 2 family.</text>
</comment>
<dbReference type="InterPro" id="IPR025997">
    <property type="entry name" value="SBP_2_dom"/>
</dbReference>
<evidence type="ECO:0000256" key="1">
    <source>
        <dbReference type="ARBA" id="ARBA00004196"/>
    </source>
</evidence>
<dbReference type="GO" id="GO:0055085">
    <property type="term" value="P:transmembrane transport"/>
    <property type="evidence" value="ECO:0007669"/>
    <property type="project" value="UniProtKB-ARBA"/>
</dbReference>
<evidence type="ECO:0000256" key="3">
    <source>
        <dbReference type="ARBA" id="ARBA00022729"/>
    </source>
</evidence>
<evidence type="ECO:0000256" key="2">
    <source>
        <dbReference type="ARBA" id="ARBA00007639"/>
    </source>
</evidence>
<reference evidence="6 7" key="1">
    <citation type="submission" date="2015-03" db="EMBL/GenBank/DDBJ databases">
        <authorList>
            <person name="Murphy D."/>
        </authorList>
    </citation>
    <scope>NUCLEOTIDE SEQUENCE [LARGE SCALE GENOMIC DNA]</scope>
    <source>
        <strain evidence="6 7">FCF326</strain>
    </source>
</reference>
<dbReference type="PANTHER" id="PTHR46847:SF1">
    <property type="entry name" value="D-ALLOSE-BINDING PERIPLASMIC PROTEIN-RELATED"/>
    <property type="match status" value="1"/>
</dbReference>
<organism evidence="6 7">
    <name type="scientific">Yersinia kristensenii</name>
    <dbReference type="NCBI Taxonomy" id="28152"/>
    <lineage>
        <taxon>Bacteria</taxon>
        <taxon>Pseudomonadati</taxon>
        <taxon>Pseudomonadota</taxon>
        <taxon>Gammaproteobacteria</taxon>
        <taxon>Enterobacterales</taxon>
        <taxon>Yersiniaceae</taxon>
        <taxon>Yersinia</taxon>
    </lineage>
</organism>
<sequence>MKKWQKVAALGLALSVWGSSAFGRDDPGPANVAEHFKDKTVVLIPMAMGMDLSQGWAHYIGKSLKAEGINFETRDPNWKPDDGAEALTDAINRKVAAVIVQSPDLQSYSRLYKRAQQAGIYVIQVDNPSNFSSDAFVGSNWATVGQLEAQAVVKGCGANSTQKIGVIQGDQVNASSLDQWAGLQEELKKHPGFEVVAAPYSNWDETTARNVTSTLIQQHPDVCGIVDFWSTTAQGTGAAIRDAGKTGKIFLATTGGGEQADCDRLNNGIIDALVSTDVPNQSRDVSTLVKYLLQSGTQAGNSKTWIYTPESITTRSDVKPGTCWSLKDNAAA</sequence>
<dbReference type="CDD" id="cd01536">
    <property type="entry name" value="PBP1_ABC_sugar_binding-like"/>
    <property type="match status" value="1"/>
</dbReference>